<evidence type="ECO:0000313" key="1">
    <source>
        <dbReference type="EMBL" id="GFT32119.1"/>
    </source>
</evidence>
<protein>
    <submittedName>
        <fullName evidence="1">Uncharacterized protein</fullName>
    </submittedName>
</protein>
<dbReference type="AlphaFoldDB" id="A0A8X6TMR0"/>
<sequence>MDRTKRPIPTIMVTCTSSSLGEIHHYLRFYNPTSCHPIKTGHIPERRKLIPVISQRGIFKSLAGKISLHFELFANTSSRSLADPVICE</sequence>
<comment type="caution">
    <text evidence="1">The sequence shown here is derived from an EMBL/GenBank/DDBJ whole genome shotgun (WGS) entry which is preliminary data.</text>
</comment>
<accession>A0A8X6TMR0</accession>
<name>A0A8X6TMR0_NEPPI</name>
<dbReference type="Proteomes" id="UP000887013">
    <property type="component" value="Unassembled WGS sequence"/>
</dbReference>
<proteinExistence type="predicted"/>
<dbReference type="EMBL" id="BMAW01013113">
    <property type="protein sequence ID" value="GFT32119.1"/>
    <property type="molecule type" value="Genomic_DNA"/>
</dbReference>
<evidence type="ECO:0000313" key="2">
    <source>
        <dbReference type="Proteomes" id="UP000887013"/>
    </source>
</evidence>
<keyword evidence="2" id="KW-1185">Reference proteome</keyword>
<gene>
    <name evidence="1" type="ORF">NPIL_672131</name>
</gene>
<organism evidence="1 2">
    <name type="scientific">Nephila pilipes</name>
    <name type="common">Giant wood spider</name>
    <name type="synonym">Nephila maculata</name>
    <dbReference type="NCBI Taxonomy" id="299642"/>
    <lineage>
        <taxon>Eukaryota</taxon>
        <taxon>Metazoa</taxon>
        <taxon>Ecdysozoa</taxon>
        <taxon>Arthropoda</taxon>
        <taxon>Chelicerata</taxon>
        <taxon>Arachnida</taxon>
        <taxon>Araneae</taxon>
        <taxon>Araneomorphae</taxon>
        <taxon>Entelegynae</taxon>
        <taxon>Araneoidea</taxon>
        <taxon>Nephilidae</taxon>
        <taxon>Nephila</taxon>
    </lineage>
</organism>
<reference evidence="1" key="1">
    <citation type="submission" date="2020-08" db="EMBL/GenBank/DDBJ databases">
        <title>Multicomponent nature underlies the extraordinary mechanical properties of spider dragline silk.</title>
        <authorList>
            <person name="Kono N."/>
            <person name="Nakamura H."/>
            <person name="Mori M."/>
            <person name="Yoshida Y."/>
            <person name="Ohtoshi R."/>
            <person name="Malay A.D."/>
            <person name="Moran D.A.P."/>
            <person name="Tomita M."/>
            <person name="Numata K."/>
            <person name="Arakawa K."/>
        </authorList>
    </citation>
    <scope>NUCLEOTIDE SEQUENCE</scope>
</reference>